<evidence type="ECO:0000256" key="2">
    <source>
        <dbReference type="SAM" id="SignalP"/>
    </source>
</evidence>
<dbReference type="Proteomes" id="UP000197596">
    <property type="component" value="Unassembled WGS sequence"/>
</dbReference>
<sequence length="117" mass="12743">MRSFIILLALLLPMQLTWAAMASYCQGENDRVPTHIGHHEHPSVKADKHAGTEKTKAGDNDVGCSLCHFSCMKSVQIYSSSVIVPPAVEQKSHLGYSPHPTSHIADGPDKPNWQLAA</sequence>
<feature type="signal peptide" evidence="2">
    <location>
        <begin position="1"/>
        <end position="22"/>
    </location>
</feature>
<evidence type="ECO:0000313" key="3">
    <source>
        <dbReference type="EMBL" id="OWY28499.1"/>
    </source>
</evidence>
<evidence type="ECO:0000313" key="4">
    <source>
        <dbReference type="Proteomes" id="UP000197596"/>
    </source>
</evidence>
<feature type="region of interest" description="Disordered" evidence="1">
    <location>
        <begin position="93"/>
        <end position="117"/>
    </location>
</feature>
<accession>A0A246WQ39</accession>
<proteinExistence type="predicted"/>
<reference evidence="3 4" key="1">
    <citation type="submission" date="2017-06" db="EMBL/GenBank/DDBJ databases">
        <title>Herbaspirillum phytohormonus sp. nov., isolated from the root nodule of Robinia pseudoacacia in lead-zinc mine.</title>
        <authorList>
            <person name="Fan M."/>
            <person name="Lin Y."/>
        </authorList>
    </citation>
    <scope>NUCLEOTIDE SEQUENCE [LARGE SCALE GENOMIC DNA]</scope>
    <source>
        <strain evidence="3 4">HZ10</strain>
    </source>
</reference>
<organism evidence="3 4">
    <name type="scientific">Herbaspirillum robiniae</name>
    <dbReference type="NCBI Taxonomy" id="2014887"/>
    <lineage>
        <taxon>Bacteria</taxon>
        <taxon>Pseudomonadati</taxon>
        <taxon>Pseudomonadota</taxon>
        <taxon>Betaproteobacteria</taxon>
        <taxon>Burkholderiales</taxon>
        <taxon>Oxalobacteraceae</taxon>
        <taxon>Herbaspirillum</taxon>
    </lineage>
</organism>
<gene>
    <name evidence="3" type="ORF">CEJ42_14805</name>
</gene>
<feature type="region of interest" description="Disordered" evidence="1">
    <location>
        <begin position="32"/>
        <end position="55"/>
    </location>
</feature>
<protein>
    <submittedName>
        <fullName evidence="3">Cobalt transporter</fullName>
    </submittedName>
</protein>
<dbReference type="AlphaFoldDB" id="A0A246WQ39"/>
<name>A0A246WQ39_9BURK</name>
<comment type="caution">
    <text evidence="3">The sequence shown here is derived from an EMBL/GenBank/DDBJ whole genome shotgun (WGS) entry which is preliminary data.</text>
</comment>
<evidence type="ECO:0000256" key="1">
    <source>
        <dbReference type="SAM" id="MobiDB-lite"/>
    </source>
</evidence>
<dbReference type="RefSeq" id="WP_088751589.1">
    <property type="nucleotide sequence ID" value="NZ_NJGU01000007.1"/>
</dbReference>
<dbReference type="EMBL" id="NJGU01000007">
    <property type="protein sequence ID" value="OWY28499.1"/>
    <property type="molecule type" value="Genomic_DNA"/>
</dbReference>
<keyword evidence="2" id="KW-0732">Signal</keyword>
<feature type="chain" id="PRO_5012219272" evidence="2">
    <location>
        <begin position="23"/>
        <end position="117"/>
    </location>
</feature>